<feature type="domain" description="Saposin A-type" evidence="15">
    <location>
        <begin position="27"/>
        <end position="67"/>
    </location>
</feature>
<evidence type="ECO:0000313" key="16">
    <source>
        <dbReference type="EMBL" id="KAH0623533.1"/>
    </source>
</evidence>
<dbReference type="InterPro" id="IPR011001">
    <property type="entry name" value="Saposin-like"/>
</dbReference>
<dbReference type="InterPro" id="IPR051428">
    <property type="entry name" value="Sphingo_Act-Surfact_Prot"/>
</dbReference>
<evidence type="ECO:0000259" key="15">
    <source>
        <dbReference type="PROSITE" id="PS51110"/>
    </source>
</evidence>
<dbReference type="Gene3D" id="1.10.225.10">
    <property type="entry name" value="Saposin-like"/>
    <property type="match status" value="3"/>
</dbReference>
<dbReference type="InterPro" id="IPR008139">
    <property type="entry name" value="SaposinB_dom"/>
</dbReference>
<evidence type="ECO:0000256" key="12">
    <source>
        <dbReference type="ARBA" id="ARBA00040265"/>
    </source>
</evidence>
<evidence type="ECO:0000256" key="7">
    <source>
        <dbReference type="ARBA" id="ARBA00023180"/>
    </source>
</evidence>
<name>A0ABQ7T1X1_PHRPL</name>
<feature type="signal peptide" evidence="13">
    <location>
        <begin position="1"/>
        <end position="25"/>
    </location>
</feature>
<protein>
    <recommendedName>
        <fullName evidence="12">Prosaposin</fullName>
    </recommendedName>
</protein>
<dbReference type="SMART" id="SM00741">
    <property type="entry name" value="SapB"/>
    <property type="match status" value="3"/>
</dbReference>
<keyword evidence="17" id="KW-1185">Reference proteome</keyword>
<keyword evidence="4 13" id="KW-0732">Signal</keyword>
<dbReference type="InterPro" id="IPR008138">
    <property type="entry name" value="SapB_2"/>
</dbReference>
<dbReference type="PROSITE" id="PS50015">
    <property type="entry name" value="SAP_B"/>
    <property type="match status" value="2"/>
</dbReference>
<sequence length="372" mass="41211">MRREATMRCFPSLVLLSAVAAAAFSSPLLLQNDCTKGPEIWCRNLQAASHCKAIKHCRQTVWNKPTVKSIPCDLCKEIVTVAGKVLKDNATEEEIYAYMTKVCEFLPDQGLVSQCKDMVDAYLPNILDMIKEELDNPQVVCSALELCQSLQKHLAEIKLQKQLQSNKIPELDFSELASPFMANVPLLLFPQDKPKQKSQGSGDVCKDCVQLITDIQEAVKTNATFVSSLIDHAMEECERLGPAFVDMYSGTNLCNCSVCPQQPQVICQMVGFCSSVKSVPLQTLVPAKTITLAKVEPVEVRLDVQQFEEIVYGMEKICSVLPEHLQEGCRDFVEIYGKSVIDMLLEATDPKTVCVLLKCCANKALPVGKNLN</sequence>
<feature type="domain" description="Saposin B-type" evidence="14">
    <location>
        <begin position="68"/>
        <end position="151"/>
    </location>
</feature>
<feature type="domain" description="Saposin B-type" evidence="14">
    <location>
        <begin position="201"/>
        <end position="364"/>
    </location>
</feature>
<dbReference type="SMART" id="SM00162">
    <property type="entry name" value="SAPA"/>
    <property type="match status" value="1"/>
</dbReference>
<gene>
    <name evidence="16" type="ORF">JD844_006381</name>
</gene>
<comment type="function">
    <text evidence="10">Saposin-D is a specific sphingomyelin phosphodiesterase activator (EC 3.1.4.12).</text>
</comment>
<dbReference type="PANTHER" id="PTHR11480">
    <property type="entry name" value="SAPOSIN-RELATED"/>
    <property type="match status" value="1"/>
</dbReference>
<evidence type="ECO:0000256" key="1">
    <source>
        <dbReference type="ARBA" id="ARBA00004371"/>
    </source>
</evidence>
<dbReference type="InterPro" id="IPR008373">
    <property type="entry name" value="Saposin"/>
</dbReference>
<dbReference type="Pfam" id="PF03489">
    <property type="entry name" value="SapB_2"/>
    <property type="match status" value="2"/>
</dbReference>
<dbReference type="EMBL" id="JAIPUX010001880">
    <property type="protein sequence ID" value="KAH0623533.1"/>
    <property type="molecule type" value="Genomic_DNA"/>
</dbReference>
<evidence type="ECO:0000256" key="11">
    <source>
        <dbReference type="ARBA" id="ARBA00037606"/>
    </source>
</evidence>
<comment type="caution">
    <text evidence="16">The sequence shown here is derived from an EMBL/GenBank/DDBJ whole genome shotgun (WGS) entry which is preliminary data.</text>
</comment>
<comment type="function">
    <text evidence="11">Saposin-B stimulates the hydrolysis of galacto-cerebroside sulfate by arylsulfatase A (EC 3.1.6.8), GM1 gangliosides by beta-galactosidase (EC 3.2.1.23) and globotriaosylceramide by alpha-galactosidase A (EC 3.2.1.22). Saposin-B forms a solubilizing complex with the substrates of the sphingolipid hydrolases.</text>
</comment>
<evidence type="ECO:0000256" key="4">
    <source>
        <dbReference type="ARBA" id="ARBA00022729"/>
    </source>
</evidence>
<keyword evidence="6" id="KW-1015">Disulfide bond</keyword>
<evidence type="ECO:0000256" key="9">
    <source>
        <dbReference type="ARBA" id="ARBA00037150"/>
    </source>
</evidence>
<reference evidence="16 17" key="1">
    <citation type="journal article" date="2022" name="Gigascience">
        <title>A chromosome-level genome assembly and annotation of the desert horned lizard, Phrynosoma platyrhinos, provides insight into chromosomal rearrangements among reptiles.</title>
        <authorList>
            <person name="Koochekian N."/>
            <person name="Ascanio A."/>
            <person name="Farleigh K."/>
            <person name="Card D.C."/>
            <person name="Schield D.R."/>
            <person name="Castoe T.A."/>
            <person name="Jezkova T."/>
        </authorList>
    </citation>
    <scope>NUCLEOTIDE SEQUENCE [LARGE SCALE GENOMIC DNA]</scope>
    <source>
        <strain evidence="16">NK-2021</strain>
    </source>
</reference>
<proteinExistence type="predicted"/>
<evidence type="ECO:0000259" key="14">
    <source>
        <dbReference type="PROSITE" id="PS50015"/>
    </source>
</evidence>
<keyword evidence="8" id="KW-0458">Lysosome</keyword>
<keyword evidence="7" id="KW-0325">Glycoprotein</keyword>
<dbReference type="PANTHER" id="PTHR11480:SF36">
    <property type="entry name" value="PROSAPOSIN"/>
    <property type="match status" value="1"/>
</dbReference>
<evidence type="ECO:0000256" key="10">
    <source>
        <dbReference type="ARBA" id="ARBA00037231"/>
    </source>
</evidence>
<accession>A0ABQ7T1X1</accession>
<comment type="subcellular location">
    <subcellularLocation>
        <location evidence="1">Lysosome</location>
    </subcellularLocation>
    <subcellularLocation>
        <location evidence="2">Secreted</location>
    </subcellularLocation>
</comment>
<keyword evidence="5" id="KW-0677">Repeat</keyword>
<organism evidence="16 17">
    <name type="scientific">Phrynosoma platyrhinos</name>
    <name type="common">Desert horned lizard</name>
    <dbReference type="NCBI Taxonomy" id="52577"/>
    <lineage>
        <taxon>Eukaryota</taxon>
        <taxon>Metazoa</taxon>
        <taxon>Chordata</taxon>
        <taxon>Craniata</taxon>
        <taxon>Vertebrata</taxon>
        <taxon>Euteleostomi</taxon>
        <taxon>Lepidosauria</taxon>
        <taxon>Squamata</taxon>
        <taxon>Bifurcata</taxon>
        <taxon>Unidentata</taxon>
        <taxon>Episquamata</taxon>
        <taxon>Toxicofera</taxon>
        <taxon>Iguania</taxon>
        <taxon>Phrynosomatidae</taxon>
        <taxon>Phrynosomatinae</taxon>
        <taxon>Phrynosoma</taxon>
    </lineage>
</organism>
<evidence type="ECO:0000256" key="3">
    <source>
        <dbReference type="ARBA" id="ARBA00022525"/>
    </source>
</evidence>
<feature type="chain" id="PRO_5045714258" description="Prosaposin" evidence="13">
    <location>
        <begin position="26"/>
        <end position="372"/>
    </location>
</feature>
<evidence type="ECO:0000256" key="2">
    <source>
        <dbReference type="ARBA" id="ARBA00004613"/>
    </source>
</evidence>
<dbReference type="Pfam" id="PF02199">
    <property type="entry name" value="SapA"/>
    <property type="match status" value="1"/>
</dbReference>
<dbReference type="PROSITE" id="PS51110">
    <property type="entry name" value="SAP_A"/>
    <property type="match status" value="1"/>
</dbReference>
<evidence type="ECO:0000313" key="17">
    <source>
        <dbReference type="Proteomes" id="UP000826234"/>
    </source>
</evidence>
<dbReference type="InterPro" id="IPR007856">
    <property type="entry name" value="SapB_1"/>
</dbReference>
<keyword evidence="3" id="KW-0964">Secreted</keyword>
<evidence type="ECO:0000256" key="5">
    <source>
        <dbReference type="ARBA" id="ARBA00022737"/>
    </source>
</evidence>
<dbReference type="InterPro" id="IPR003119">
    <property type="entry name" value="SAP_A"/>
</dbReference>
<dbReference type="PRINTS" id="PR01797">
    <property type="entry name" value="SAPOSIN"/>
</dbReference>
<dbReference type="SUPFAM" id="SSF47862">
    <property type="entry name" value="Saposin"/>
    <property type="match status" value="3"/>
</dbReference>
<evidence type="ECO:0000256" key="13">
    <source>
        <dbReference type="SAM" id="SignalP"/>
    </source>
</evidence>
<evidence type="ECO:0000256" key="6">
    <source>
        <dbReference type="ARBA" id="ARBA00023157"/>
    </source>
</evidence>
<evidence type="ECO:0000256" key="8">
    <source>
        <dbReference type="ARBA" id="ARBA00023228"/>
    </source>
</evidence>
<comment type="function">
    <text evidence="9">Saposin-A and saposin-C stimulate the hydrolysis of glucosylceramide by beta-glucosylceramidase (EC 3.2.1.45) and galactosylceramide by beta-galactosylceramidase (EC 3.2.1.46). Saposin-C apparently acts by combining with the enzyme and acidic lipid to form an activated complex, rather than by solubilizing the substrate.</text>
</comment>
<dbReference type="Proteomes" id="UP000826234">
    <property type="component" value="Unassembled WGS sequence"/>
</dbReference>
<dbReference type="Pfam" id="PF05184">
    <property type="entry name" value="SapB_1"/>
    <property type="match status" value="1"/>
</dbReference>